<comment type="caution">
    <text evidence="1">The sequence shown here is derived from an EMBL/GenBank/DDBJ whole genome shotgun (WGS) entry which is preliminary data.</text>
</comment>
<dbReference type="EMBL" id="DTMQ01000040">
    <property type="protein sequence ID" value="HGE99659.1"/>
    <property type="molecule type" value="Genomic_DNA"/>
</dbReference>
<dbReference type="Gene3D" id="3.40.50.2000">
    <property type="entry name" value="Glycogen Phosphorylase B"/>
    <property type="match status" value="2"/>
</dbReference>
<evidence type="ECO:0008006" key="2">
    <source>
        <dbReference type="Google" id="ProtNLM"/>
    </source>
</evidence>
<proteinExistence type="predicted"/>
<sequence>MKVLLLSYYAPPLGLSGVVRITKFSFYLKRFGINPCLLTVRPIAYYHYDYDLLKDLSGIKVYRAESLDLARLYFIFFGKKIKRRKRTSLPNLLFPDAKISFLPFAYQTAKRIIEKEKPSLIFATSPPWTCLLLGVLLKRRFLLPLISDFRDPWPSGFIPPSKLHKRLLLPLLSYIAKNSDFITFVQRKTGEELGISGYHLPNGYDLPEEDGLLADNLLYTGNLFEIEEEFLSLITNLSEEKIGITLALCGGIREDFLKKIKRFNFVRYFGFLSHKETGRLIKRSRFLLYLAKPNQEAGIKLYEYLGAKRPIIYLGPEGTEAEQIIRATDSGVIIRKPSEIKEAVDLAGKKRFQFFGVEDYSFVKRARELAEIMRSLVEKRVVDKDLPGDYNALCRL</sequence>
<accession>A0A7C3Z3G4</accession>
<evidence type="ECO:0000313" key="1">
    <source>
        <dbReference type="EMBL" id="HGE99659.1"/>
    </source>
</evidence>
<name>A0A7C3Z3G4_UNCW3</name>
<protein>
    <recommendedName>
        <fullName evidence="2">Glycosyltransferase</fullName>
    </recommendedName>
</protein>
<gene>
    <name evidence="1" type="ORF">ENX07_06285</name>
</gene>
<dbReference type="SUPFAM" id="SSF53756">
    <property type="entry name" value="UDP-Glycosyltransferase/glycogen phosphorylase"/>
    <property type="match status" value="1"/>
</dbReference>
<dbReference type="AlphaFoldDB" id="A0A7C3Z3G4"/>
<organism evidence="1">
    <name type="scientific">candidate division WOR-3 bacterium</name>
    <dbReference type="NCBI Taxonomy" id="2052148"/>
    <lineage>
        <taxon>Bacteria</taxon>
        <taxon>Bacteria division WOR-3</taxon>
    </lineage>
</organism>
<reference evidence="1" key="1">
    <citation type="journal article" date="2020" name="mSystems">
        <title>Genome- and Community-Level Interaction Insights into Carbon Utilization and Element Cycling Functions of Hydrothermarchaeota in Hydrothermal Sediment.</title>
        <authorList>
            <person name="Zhou Z."/>
            <person name="Liu Y."/>
            <person name="Xu W."/>
            <person name="Pan J."/>
            <person name="Luo Z.H."/>
            <person name="Li M."/>
        </authorList>
    </citation>
    <scope>NUCLEOTIDE SEQUENCE [LARGE SCALE GENOMIC DNA]</scope>
    <source>
        <strain evidence="1">SpSt-906</strain>
    </source>
</reference>